<comment type="caution">
    <text evidence="1">The sequence shown here is derived from an EMBL/GenBank/DDBJ whole genome shotgun (WGS) entry which is preliminary data.</text>
</comment>
<accession>A0AAV6K7M3</accession>
<proteinExistence type="predicted"/>
<dbReference type="Proteomes" id="UP000823749">
    <property type="component" value="Chromosome 5"/>
</dbReference>
<reference evidence="1" key="1">
    <citation type="submission" date="2020-08" db="EMBL/GenBank/DDBJ databases">
        <title>Plant Genome Project.</title>
        <authorList>
            <person name="Zhang R.-G."/>
        </authorList>
    </citation>
    <scope>NUCLEOTIDE SEQUENCE</scope>
    <source>
        <strain evidence="1">WSP0</strain>
        <tissue evidence="1">Leaf</tissue>
    </source>
</reference>
<name>A0AAV6K7M3_9ERIC</name>
<keyword evidence="2" id="KW-1185">Reference proteome</keyword>
<sequence length="84" mass="9248">MPIPLPQVLKLLHNSVAGFGCINEEVDCIPGEPKPTPNPATTEDLTNSSLRCGKWLLRSTKIQRSRGEYTRNRTDKGATPMEVA</sequence>
<protein>
    <submittedName>
        <fullName evidence="1">Uncharacterized protein</fullName>
    </submittedName>
</protein>
<gene>
    <name evidence="1" type="ORF">RHGRI_013983</name>
</gene>
<dbReference type="EMBL" id="JACTNZ010000005">
    <property type="protein sequence ID" value="KAG5548481.1"/>
    <property type="molecule type" value="Genomic_DNA"/>
</dbReference>
<dbReference type="AlphaFoldDB" id="A0AAV6K7M3"/>
<evidence type="ECO:0000313" key="1">
    <source>
        <dbReference type="EMBL" id="KAG5548481.1"/>
    </source>
</evidence>
<evidence type="ECO:0000313" key="2">
    <source>
        <dbReference type="Proteomes" id="UP000823749"/>
    </source>
</evidence>
<organism evidence="1 2">
    <name type="scientific">Rhododendron griersonianum</name>
    <dbReference type="NCBI Taxonomy" id="479676"/>
    <lineage>
        <taxon>Eukaryota</taxon>
        <taxon>Viridiplantae</taxon>
        <taxon>Streptophyta</taxon>
        <taxon>Embryophyta</taxon>
        <taxon>Tracheophyta</taxon>
        <taxon>Spermatophyta</taxon>
        <taxon>Magnoliopsida</taxon>
        <taxon>eudicotyledons</taxon>
        <taxon>Gunneridae</taxon>
        <taxon>Pentapetalae</taxon>
        <taxon>asterids</taxon>
        <taxon>Ericales</taxon>
        <taxon>Ericaceae</taxon>
        <taxon>Ericoideae</taxon>
        <taxon>Rhodoreae</taxon>
        <taxon>Rhododendron</taxon>
    </lineage>
</organism>